<evidence type="ECO:0000259" key="4">
    <source>
        <dbReference type="Pfam" id="PF20929"/>
    </source>
</evidence>
<evidence type="ECO:0000313" key="5">
    <source>
        <dbReference type="EMBL" id="KAK3095839.1"/>
    </source>
</evidence>
<gene>
    <name evidence="5" type="ORF">FSP39_019828</name>
</gene>
<evidence type="ECO:0000313" key="6">
    <source>
        <dbReference type="Proteomes" id="UP001186944"/>
    </source>
</evidence>
<feature type="domain" description="Programmed cell death protein 10 dimerisation" evidence="4">
    <location>
        <begin position="161"/>
        <end position="217"/>
    </location>
</feature>
<accession>A0AA88Y1E4</accession>
<keyword evidence="2" id="KW-0963">Cytoplasm</keyword>
<dbReference type="Proteomes" id="UP001186944">
    <property type="component" value="Unassembled WGS sequence"/>
</dbReference>
<dbReference type="GO" id="GO:0005737">
    <property type="term" value="C:cytoplasm"/>
    <property type="evidence" value="ECO:0007669"/>
    <property type="project" value="UniProtKB-SubCell"/>
</dbReference>
<reference evidence="5" key="1">
    <citation type="submission" date="2019-08" db="EMBL/GenBank/DDBJ databases">
        <title>The improved chromosome-level genome for the pearl oyster Pinctada fucata martensii using PacBio sequencing and Hi-C.</title>
        <authorList>
            <person name="Zheng Z."/>
        </authorList>
    </citation>
    <scope>NUCLEOTIDE SEQUENCE</scope>
    <source>
        <strain evidence="5">ZZ-2019</strain>
        <tissue evidence="5">Adductor muscle</tissue>
    </source>
</reference>
<feature type="compositionally biased region" description="Basic and acidic residues" evidence="3">
    <location>
        <begin position="1"/>
        <end position="20"/>
    </location>
</feature>
<proteinExistence type="predicted"/>
<feature type="compositionally biased region" description="Basic and acidic residues" evidence="3">
    <location>
        <begin position="30"/>
        <end position="45"/>
    </location>
</feature>
<dbReference type="AlphaFoldDB" id="A0AA88Y1E4"/>
<keyword evidence="6" id="KW-1185">Reference proteome</keyword>
<dbReference type="InterPro" id="IPR048288">
    <property type="entry name" value="PDCD10_N"/>
</dbReference>
<organism evidence="5 6">
    <name type="scientific">Pinctada imbricata</name>
    <name type="common">Atlantic pearl-oyster</name>
    <name type="synonym">Pinctada martensii</name>
    <dbReference type="NCBI Taxonomy" id="66713"/>
    <lineage>
        <taxon>Eukaryota</taxon>
        <taxon>Metazoa</taxon>
        <taxon>Spiralia</taxon>
        <taxon>Lophotrochozoa</taxon>
        <taxon>Mollusca</taxon>
        <taxon>Bivalvia</taxon>
        <taxon>Autobranchia</taxon>
        <taxon>Pteriomorphia</taxon>
        <taxon>Pterioida</taxon>
        <taxon>Pterioidea</taxon>
        <taxon>Pteriidae</taxon>
        <taxon>Pinctada</taxon>
    </lineage>
</organism>
<evidence type="ECO:0000256" key="3">
    <source>
        <dbReference type="SAM" id="MobiDB-lite"/>
    </source>
</evidence>
<comment type="subcellular location">
    <subcellularLocation>
        <location evidence="1">Cytoplasm</location>
    </subcellularLocation>
</comment>
<dbReference type="Gene3D" id="1.10.12.70">
    <property type="match status" value="1"/>
</dbReference>
<feature type="region of interest" description="Disordered" evidence="3">
    <location>
        <begin position="1"/>
        <end position="119"/>
    </location>
</feature>
<dbReference type="EMBL" id="VSWD01000008">
    <property type="protein sequence ID" value="KAK3095839.1"/>
    <property type="molecule type" value="Genomic_DNA"/>
</dbReference>
<name>A0AA88Y1E4_PINIB</name>
<feature type="region of interest" description="Disordered" evidence="3">
    <location>
        <begin position="132"/>
        <end position="158"/>
    </location>
</feature>
<dbReference type="InterPro" id="IPR046409">
    <property type="entry name" value="PDC10_dimerisation_sf"/>
</dbReference>
<evidence type="ECO:0000256" key="1">
    <source>
        <dbReference type="ARBA" id="ARBA00004496"/>
    </source>
</evidence>
<sequence length="272" mass="30957">MLDMRLDPREQMRDHYRERQMPNNNPQSSRDVKPPMHEQSSRDTRPLILEPNSGQARALIQENKVRDQRPVTQEDSEPPAGPPPVAVIHSRTESAPVLSDRKDPQPYSRPKSQYDLPSGLTASQDAVQHRLQYRQQAPQPPARPASMTDIPRQSPSLTSTIAPLLSQLRDEYREDLRRRGHPMQRTEAVDELKNAFDLAERSCPGIADEFMAGIIDKLAKPVLGDSDIRRAVDKMKRPEINSYKVDLDSSNFVQSKGIPLEHIIRVSRDTPR</sequence>
<evidence type="ECO:0000256" key="2">
    <source>
        <dbReference type="ARBA" id="ARBA00022490"/>
    </source>
</evidence>
<dbReference type="Pfam" id="PF20929">
    <property type="entry name" value="PDCD10_N"/>
    <property type="match status" value="1"/>
</dbReference>
<comment type="caution">
    <text evidence="5">The sequence shown here is derived from an EMBL/GenBank/DDBJ whole genome shotgun (WGS) entry which is preliminary data.</text>
</comment>
<protein>
    <recommendedName>
        <fullName evidence="4">Programmed cell death protein 10 dimerisation domain-containing protein</fullName>
    </recommendedName>
</protein>